<evidence type="ECO:0000256" key="2">
    <source>
        <dbReference type="ARBA" id="ARBA00022692"/>
    </source>
</evidence>
<feature type="transmembrane region" description="Helical" evidence="6">
    <location>
        <begin position="603"/>
        <end position="620"/>
    </location>
</feature>
<feature type="transmembrane region" description="Helical" evidence="6">
    <location>
        <begin position="791"/>
        <end position="811"/>
    </location>
</feature>
<feature type="domain" description="Ion transport" evidence="7">
    <location>
        <begin position="690"/>
        <end position="948"/>
    </location>
</feature>
<organism evidence="9 10">
    <name type="scientific">Dreissena polymorpha</name>
    <name type="common">Zebra mussel</name>
    <name type="synonym">Mytilus polymorpha</name>
    <dbReference type="NCBI Taxonomy" id="45954"/>
    <lineage>
        <taxon>Eukaryota</taxon>
        <taxon>Metazoa</taxon>
        <taxon>Spiralia</taxon>
        <taxon>Lophotrochozoa</taxon>
        <taxon>Mollusca</taxon>
        <taxon>Bivalvia</taxon>
        <taxon>Autobranchia</taxon>
        <taxon>Heteroconchia</taxon>
        <taxon>Euheterodonta</taxon>
        <taxon>Imparidentia</taxon>
        <taxon>Neoheterodontei</taxon>
        <taxon>Myida</taxon>
        <taxon>Dreissenoidea</taxon>
        <taxon>Dreissenidae</taxon>
        <taxon>Dreissena</taxon>
    </lineage>
</organism>
<feature type="transmembrane region" description="Helical" evidence="6">
    <location>
        <begin position="954"/>
        <end position="976"/>
    </location>
</feature>
<evidence type="ECO:0000256" key="1">
    <source>
        <dbReference type="ARBA" id="ARBA00004141"/>
    </source>
</evidence>
<dbReference type="InterPro" id="IPR050927">
    <property type="entry name" value="TRPM"/>
</dbReference>
<dbReference type="EMBL" id="JAIWYP010000007">
    <property type="protein sequence ID" value="KAH3794943.1"/>
    <property type="molecule type" value="Genomic_DNA"/>
</dbReference>
<keyword evidence="3 6" id="KW-1133">Transmembrane helix</keyword>
<dbReference type="PANTHER" id="PTHR13800:SF12">
    <property type="entry name" value="TRANSIENT RECEPTOR POTENTIAL CATION CHANNEL SUBFAMILY M MEMBER-LIKE 2"/>
    <property type="match status" value="1"/>
</dbReference>
<reference evidence="9" key="2">
    <citation type="submission" date="2020-11" db="EMBL/GenBank/DDBJ databases">
        <authorList>
            <person name="McCartney M.A."/>
            <person name="Auch B."/>
            <person name="Kono T."/>
            <person name="Mallez S."/>
            <person name="Becker A."/>
            <person name="Gohl D.M."/>
            <person name="Silverstein K.A.T."/>
            <person name="Koren S."/>
            <person name="Bechman K.B."/>
            <person name="Herman A."/>
            <person name="Abrahante J.E."/>
            <person name="Garbe J."/>
        </authorList>
    </citation>
    <scope>NUCLEOTIDE SEQUENCE</scope>
    <source>
        <strain evidence="9">Duluth1</strain>
        <tissue evidence="9">Whole animal</tissue>
    </source>
</reference>
<evidence type="ECO:0000313" key="10">
    <source>
        <dbReference type="Proteomes" id="UP000828390"/>
    </source>
</evidence>
<dbReference type="AlphaFoldDB" id="A0A9D4J414"/>
<evidence type="ECO:0000259" key="7">
    <source>
        <dbReference type="Pfam" id="PF00520"/>
    </source>
</evidence>
<feature type="compositionally biased region" description="Polar residues" evidence="5">
    <location>
        <begin position="1"/>
        <end position="11"/>
    </location>
</feature>
<evidence type="ECO:0000256" key="3">
    <source>
        <dbReference type="ARBA" id="ARBA00022989"/>
    </source>
</evidence>
<feature type="transmembrane region" description="Helical" evidence="6">
    <location>
        <begin position="768"/>
        <end position="784"/>
    </location>
</feature>
<evidence type="ECO:0000256" key="4">
    <source>
        <dbReference type="ARBA" id="ARBA00023136"/>
    </source>
</evidence>
<gene>
    <name evidence="9" type="ORF">DPMN_148484</name>
</gene>
<proteinExistence type="predicted"/>
<evidence type="ECO:0000256" key="6">
    <source>
        <dbReference type="SAM" id="Phobius"/>
    </source>
</evidence>
<evidence type="ECO:0000256" key="5">
    <source>
        <dbReference type="SAM" id="MobiDB-lite"/>
    </source>
</evidence>
<dbReference type="PANTHER" id="PTHR13800">
    <property type="entry name" value="TRANSIENT RECEPTOR POTENTIAL CATION CHANNEL, SUBFAMILY M, MEMBER 6"/>
    <property type="match status" value="1"/>
</dbReference>
<dbReference type="GO" id="GO:0005886">
    <property type="term" value="C:plasma membrane"/>
    <property type="evidence" value="ECO:0007669"/>
    <property type="project" value="TreeGrafter"/>
</dbReference>
<feature type="transmembrane region" description="Helical" evidence="6">
    <location>
        <begin position="683"/>
        <end position="705"/>
    </location>
</feature>
<dbReference type="Proteomes" id="UP000828390">
    <property type="component" value="Unassembled WGS sequence"/>
</dbReference>
<evidence type="ECO:0000259" key="8">
    <source>
        <dbReference type="Pfam" id="PF25508"/>
    </source>
</evidence>
<dbReference type="Pfam" id="PF25508">
    <property type="entry name" value="TRPM2"/>
    <property type="match status" value="1"/>
</dbReference>
<name>A0A9D4J414_DREPO</name>
<accession>A0A9D4J414</accession>
<dbReference type="GO" id="GO:0099604">
    <property type="term" value="F:ligand-gated calcium channel activity"/>
    <property type="evidence" value="ECO:0007669"/>
    <property type="project" value="TreeGrafter"/>
</dbReference>
<keyword evidence="2 6" id="KW-0812">Transmembrane</keyword>
<dbReference type="InterPro" id="IPR005821">
    <property type="entry name" value="Ion_trans_dom"/>
</dbReference>
<reference evidence="9" key="1">
    <citation type="journal article" date="2019" name="bioRxiv">
        <title>The Genome of the Zebra Mussel, Dreissena polymorpha: A Resource for Invasive Species Research.</title>
        <authorList>
            <person name="McCartney M.A."/>
            <person name="Auch B."/>
            <person name="Kono T."/>
            <person name="Mallez S."/>
            <person name="Zhang Y."/>
            <person name="Obille A."/>
            <person name="Becker A."/>
            <person name="Abrahante J.E."/>
            <person name="Garbe J."/>
            <person name="Badalamenti J.P."/>
            <person name="Herman A."/>
            <person name="Mangelson H."/>
            <person name="Liachko I."/>
            <person name="Sullivan S."/>
            <person name="Sone E.D."/>
            <person name="Koren S."/>
            <person name="Silverstein K.A.T."/>
            <person name="Beckman K.B."/>
            <person name="Gohl D.M."/>
        </authorList>
    </citation>
    <scope>NUCLEOTIDE SEQUENCE</scope>
    <source>
        <strain evidence="9">Duluth1</strain>
        <tissue evidence="9">Whole animal</tissue>
    </source>
</reference>
<feature type="region of interest" description="Disordered" evidence="5">
    <location>
        <begin position="1"/>
        <end position="21"/>
    </location>
</feature>
<protein>
    <submittedName>
        <fullName evidence="9">Uncharacterized protein</fullName>
    </submittedName>
</protein>
<keyword evidence="10" id="KW-1185">Reference proteome</keyword>
<comment type="caution">
    <text evidence="9">The sequence shown here is derived from an EMBL/GenBank/DDBJ whole genome shotgun (WGS) entry which is preliminary data.</text>
</comment>
<comment type="subcellular location">
    <subcellularLocation>
        <location evidence="1">Membrane</location>
        <topology evidence="1">Multi-pass membrane protein</topology>
    </subcellularLocation>
</comment>
<feature type="domain" description="TRPM-like" evidence="8">
    <location>
        <begin position="408"/>
        <end position="582"/>
    </location>
</feature>
<dbReference type="Pfam" id="PF00520">
    <property type="entry name" value="Ion_trans"/>
    <property type="match status" value="1"/>
</dbReference>
<keyword evidence="4 6" id="KW-0472">Membrane</keyword>
<feature type="transmembrane region" description="Helical" evidence="6">
    <location>
        <begin position="913"/>
        <end position="942"/>
    </location>
</feature>
<dbReference type="InterPro" id="IPR057366">
    <property type="entry name" value="TRPM-like"/>
</dbReference>
<sequence>MQQRKQCSHSANLPKAERGQVESSLYSGGQLQIKRTYPSPELPNTVTQIFTDQQTVCRAQELNIYRRCHGHTMRTKHHSCPIEEETPQTEIIQASNVNLIISVIETTQKGIKLNDAHQHLLTTLSEITDSKGTWVISFSTKDEACEFKEVKQSSFSPNKKPIFDFEETFGAGILGLDHDNTKKRRKTRKSVHSTKHSYLRVGGVESFDCKRKNPDNLGCAVVVVGVDVSVLKKAHFAVIHKIPVVFIQGSGSEDDLKAACRNQNERCTDIDKEECEHLLTDILKKTKYVNICSQSETTDLQYAILLALKKAHTSTCQNCTTKLLLSLAWRWNKFDFAQNEIQFPDPMSACDETESLTRVTNAIIADTLFETLANDQADFVELLLRTELKVTNEVLQKLYYDVLGHNEVSSTMTMFIQNQLHWIQPNEDKDQSRTSSEEPLMSRVGNLLNAKLNKMCNPYNDTERPNGFVDLFLFAILFNRQRLGELMWRHCQDKLGTALVACSILKAFANTAGCYLESELSTDLMNHARDYERKAIGVLTECYKKDKTKAHDILIKTLEKPFDTIRPLELANRYQLKEFMGHDCCQTKLNIIWRGKITGHMRWWKILLALFMPLFFIFWIKFTTNEPRPVCCKKHKKEQKNEPERSTKMSYKTQFYSVGIPCKNHHGIIRITDAIYYLYTAPFSVYTFNMVSYMIFMVYFSYFIIVDLNEATSFKEYIIWGWALTLLFEELRECFFFMVNKKPRCCGQSRVGDKIRSWLGSHWNKFDLLINIIFMTTIAMRFTLSGNDFQYVRFLYSVTVGLYSMRFLHIFLVTENIGPKLVMIRKMVADLTYFLGIFIVFFVSFCVMYQANMYPNSSPNTPFLWENFFYTPYWQIFGELFLDHFIPGHQSEDCDPIAKSADGRKRCPEANRLVIFIAAIYITLTHILLINLLIAIFSHTFASVQEKSGQIWKYYWYGIVLDYYNRTVLCPPLIILGQIYRLSRYVVALCGGFEYDSEFRLNDEEGSYSKHLLKFADTAAKRSFTGQEREATEGNN</sequence>
<feature type="transmembrane region" description="Helical" evidence="6">
    <location>
        <begin position="831"/>
        <end position="849"/>
    </location>
</feature>
<evidence type="ECO:0000313" key="9">
    <source>
        <dbReference type="EMBL" id="KAH3794943.1"/>
    </source>
</evidence>